<evidence type="ECO:0000313" key="10">
    <source>
        <dbReference type="Proteomes" id="UP000225740"/>
    </source>
</evidence>
<evidence type="ECO:0000256" key="6">
    <source>
        <dbReference type="SAM" id="MobiDB-lite"/>
    </source>
</evidence>
<comment type="subcellular location">
    <subcellularLocation>
        <location evidence="1">Cell membrane</location>
        <topology evidence="1">Multi-pass membrane protein</topology>
    </subcellularLocation>
</comment>
<keyword evidence="4 7" id="KW-1133">Transmembrane helix</keyword>
<accession>A0A2G1VXN8</accession>
<feature type="compositionally biased region" description="Low complexity" evidence="6">
    <location>
        <begin position="38"/>
        <end position="67"/>
    </location>
</feature>
<dbReference type="EMBL" id="NIZW01000046">
    <property type="protein sequence ID" value="PHQ31554.1"/>
    <property type="molecule type" value="Genomic_DNA"/>
</dbReference>
<evidence type="ECO:0000256" key="7">
    <source>
        <dbReference type="SAM" id="Phobius"/>
    </source>
</evidence>
<dbReference type="GO" id="GO:0005886">
    <property type="term" value="C:plasma membrane"/>
    <property type="evidence" value="ECO:0007669"/>
    <property type="project" value="UniProtKB-SubCell"/>
</dbReference>
<keyword evidence="5 7" id="KW-0472">Membrane</keyword>
<name>A0A2G1VXN8_9BACT</name>
<dbReference type="GeneID" id="90612146"/>
<keyword evidence="2" id="KW-1003">Cell membrane</keyword>
<evidence type="ECO:0000256" key="3">
    <source>
        <dbReference type="ARBA" id="ARBA00022692"/>
    </source>
</evidence>
<dbReference type="InterPro" id="IPR010432">
    <property type="entry name" value="RDD"/>
</dbReference>
<evidence type="ECO:0000256" key="4">
    <source>
        <dbReference type="ARBA" id="ARBA00022989"/>
    </source>
</evidence>
<protein>
    <recommendedName>
        <fullName evidence="8">RDD domain-containing protein</fullName>
    </recommendedName>
</protein>
<dbReference type="OrthoDB" id="9793824at2"/>
<keyword evidence="10" id="KW-1185">Reference proteome</keyword>
<proteinExistence type="predicted"/>
<feature type="domain" description="RDD" evidence="8">
    <location>
        <begin position="127"/>
        <end position="236"/>
    </location>
</feature>
<feature type="transmembrane region" description="Helical" evidence="7">
    <location>
        <begin position="132"/>
        <end position="160"/>
    </location>
</feature>
<dbReference type="Pfam" id="PF06271">
    <property type="entry name" value="RDD"/>
    <property type="match status" value="1"/>
</dbReference>
<feature type="transmembrane region" description="Helical" evidence="7">
    <location>
        <begin position="180"/>
        <end position="201"/>
    </location>
</feature>
<evidence type="ECO:0000256" key="2">
    <source>
        <dbReference type="ARBA" id="ARBA00022475"/>
    </source>
</evidence>
<evidence type="ECO:0000256" key="1">
    <source>
        <dbReference type="ARBA" id="ARBA00004651"/>
    </source>
</evidence>
<dbReference type="Proteomes" id="UP000225740">
    <property type="component" value="Unassembled WGS sequence"/>
</dbReference>
<evidence type="ECO:0000256" key="5">
    <source>
        <dbReference type="ARBA" id="ARBA00023136"/>
    </source>
</evidence>
<evidence type="ECO:0000259" key="8">
    <source>
        <dbReference type="Pfam" id="PF06271"/>
    </source>
</evidence>
<dbReference type="PANTHER" id="PTHR36115">
    <property type="entry name" value="PROLINE-RICH ANTIGEN HOMOLOG-RELATED"/>
    <property type="match status" value="1"/>
</dbReference>
<dbReference type="AlphaFoldDB" id="A0A2G1VXN8"/>
<dbReference type="PANTHER" id="PTHR36115:SF4">
    <property type="entry name" value="MEMBRANE PROTEIN"/>
    <property type="match status" value="1"/>
</dbReference>
<reference evidence="9 10" key="1">
    <citation type="submission" date="2017-06" db="EMBL/GenBank/DDBJ databases">
        <title>Description of Rhodopirellula bahusiensis sp. nov.</title>
        <authorList>
            <person name="Kizina J."/>
            <person name="Harder J."/>
        </authorList>
    </citation>
    <scope>NUCLEOTIDE SEQUENCE [LARGE SCALE GENOMIC DNA]</scope>
    <source>
        <strain evidence="9 10">SWK21</strain>
    </source>
</reference>
<evidence type="ECO:0000313" key="9">
    <source>
        <dbReference type="EMBL" id="PHQ31554.1"/>
    </source>
</evidence>
<gene>
    <name evidence="9" type="ORF">CEE69_30515</name>
</gene>
<dbReference type="InterPro" id="IPR051791">
    <property type="entry name" value="Pra-immunoreactive"/>
</dbReference>
<feature type="region of interest" description="Disordered" evidence="6">
    <location>
        <begin position="35"/>
        <end position="70"/>
    </location>
</feature>
<organism evidence="9 10">
    <name type="scientific">Rhodopirellula bahusiensis</name>
    <dbReference type="NCBI Taxonomy" id="2014065"/>
    <lineage>
        <taxon>Bacteria</taxon>
        <taxon>Pseudomonadati</taxon>
        <taxon>Planctomycetota</taxon>
        <taxon>Planctomycetia</taxon>
        <taxon>Pirellulales</taxon>
        <taxon>Pirellulaceae</taxon>
        <taxon>Rhodopirellula</taxon>
    </lineage>
</organism>
<comment type="caution">
    <text evidence="9">The sequence shown here is derived from an EMBL/GenBank/DDBJ whole genome shotgun (WGS) entry which is preliminary data.</text>
</comment>
<sequence>MKLKCPGCSKLLQVPDTAAGKTVKCPCGKQLRVPAPKATASTGATRPTAAPTRPAASARSPQPAASPLGADAGLFDELTETDLSPVAVAPKPGMMPTASSGGGHNPYASSLHEASNSVATTSDKFASQNKRFLNYFIDGIFVQVFSFGIGIVVGFGFIAMYGVEMTPEQEATMGLVSTGLGLGFFAFYYVFMEAIFGATLAKFITKTRVVSVDGDKAGFGKILGRSLARMIPFDPLSYLFGDNRVGWHDSLSGTRVIDLKKV</sequence>
<keyword evidence="3 7" id="KW-0812">Transmembrane</keyword>
<dbReference type="RefSeq" id="WP_099264337.1">
    <property type="nucleotide sequence ID" value="NZ_NIZW01000046.1"/>
</dbReference>